<dbReference type="InterPro" id="IPR006710">
    <property type="entry name" value="Glyco_hydro_43"/>
</dbReference>
<evidence type="ECO:0000256" key="3">
    <source>
        <dbReference type="ARBA" id="ARBA00022801"/>
    </source>
</evidence>
<evidence type="ECO:0000256" key="6">
    <source>
        <dbReference type="RuleBase" id="RU361187"/>
    </source>
</evidence>
<evidence type="ECO:0000256" key="1">
    <source>
        <dbReference type="ARBA" id="ARBA00009865"/>
    </source>
</evidence>
<comment type="caution">
    <text evidence="7">The sequence shown here is derived from an EMBL/GenBank/DDBJ whole genome shotgun (WGS) entry which is preliminary data.</text>
</comment>
<dbReference type="HOGENOM" id="CLU_445354_0_0_9"/>
<proteinExistence type="inferred from homology"/>
<evidence type="ECO:0000256" key="5">
    <source>
        <dbReference type="PIRSR" id="PIRSR606710-2"/>
    </source>
</evidence>
<dbReference type="GO" id="GO:0004553">
    <property type="term" value="F:hydrolase activity, hydrolyzing O-glycosyl compounds"/>
    <property type="evidence" value="ECO:0007669"/>
    <property type="project" value="InterPro"/>
</dbReference>
<keyword evidence="3 6" id="KW-0378">Hydrolase</keyword>
<feature type="site" description="Important for catalytic activity, responsible for pKa modulation of the active site Glu and correct orientation of both the proton donor and substrate" evidence="5">
    <location>
        <position position="124"/>
    </location>
</feature>
<dbReference type="SUPFAM" id="SSF75005">
    <property type="entry name" value="Arabinanase/levansucrase/invertase"/>
    <property type="match status" value="1"/>
</dbReference>
<evidence type="ECO:0000313" key="8">
    <source>
        <dbReference type="Proteomes" id="UP000003434"/>
    </source>
</evidence>
<protein>
    <submittedName>
        <fullName evidence="7">Glycosyl hydrolase, family 43</fullName>
    </submittedName>
</protein>
<evidence type="ECO:0000313" key="7">
    <source>
        <dbReference type="EMBL" id="EFU75381.1"/>
    </source>
</evidence>
<sequence>MSESQFCNPVKFKDGKRHTNPDPFVLRWCGKYYCYSTDAKGVNLSISSDLVNWEYLGLCISEKGYKDYWAPAVIYINGNFYMYYSNIRTDEVEGHNIWLKVAVADNPKGPFIWKKTFFDEFSIDAHPVIWNSQLYMFYSVNNIIGTDEKKAGTIIVMDKMLSPLEFAGERKVVLLPSIEQEIFQKNRFNDGRDWYTLEGAATVVHGDKCFLTYSANAYLNVDYFVGCAVAKVKESLLDMTWKKSPSDYEWKPVLRKNDVVEGTGHNVIVKAPNMVDDWIVYHGRRADEELVVTKEQREMRVDRVLFSGDKMICFGPTQHDVEVPKKAWIQVENIKIISQVFLGINEKCLKAEVWLSAKKQHIGCRYDLYLAYIDERNYVKMELHSGKRNLCIYECIEGIERLIDTINLLKDFIYSVPHLFAIYKTYQNYRILIDDCIKVKFSVSECFNRGFRVGIKPYFTEVMLHSLSIVKTVKLEGNNLAFLREYYDVDKTFIGEEGIKSNEDIFILTDKVKNTDFAEEIIFHSEPKVSELIVAYNEDRRISVKPDREDFSIYRIRCGNVDKLIVDGEVYEDINVQSDFVYKLYLQHLSVKGYIYTES</sequence>
<dbReference type="AlphaFoldDB" id="E6LS04"/>
<name>E6LS04_9FIRM</name>
<dbReference type="RefSeq" id="WP_008752498.1">
    <property type="nucleotide sequence ID" value="NZ_GL622296.1"/>
</dbReference>
<dbReference type="PANTHER" id="PTHR43817">
    <property type="entry name" value="GLYCOSYL HYDROLASE"/>
    <property type="match status" value="1"/>
</dbReference>
<evidence type="ECO:0000256" key="2">
    <source>
        <dbReference type="ARBA" id="ARBA00022729"/>
    </source>
</evidence>
<organism evidence="7 8">
    <name type="scientific">Lachnoanaerobaculum saburreum DSM 3986</name>
    <dbReference type="NCBI Taxonomy" id="887325"/>
    <lineage>
        <taxon>Bacteria</taxon>
        <taxon>Bacillati</taxon>
        <taxon>Bacillota</taxon>
        <taxon>Clostridia</taxon>
        <taxon>Lachnospirales</taxon>
        <taxon>Lachnospiraceae</taxon>
        <taxon>Lachnoanaerobaculum</taxon>
    </lineage>
</organism>
<comment type="similarity">
    <text evidence="1 6">Belongs to the glycosyl hydrolase 43 family.</text>
</comment>
<dbReference type="Pfam" id="PF04616">
    <property type="entry name" value="Glyco_hydro_43"/>
    <property type="match status" value="1"/>
</dbReference>
<dbReference type="Proteomes" id="UP000003434">
    <property type="component" value="Unassembled WGS sequence"/>
</dbReference>
<keyword evidence="4 6" id="KW-0326">Glycosidase</keyword>
<dbReference type="CDD" id="cd08991">
    <property type="entry name" value="GH43_HoAraf43-like"/>
    <property type="match status" value="1"/>
</dbReference>
<reference evidence="7 8" key="1">
    <citation type="submission" date="2010-12" db="EMBL/GenBank/DDBJ databases">
        <authorList>
            <person name="Muzny D."/>
            <person name="Qin X."/>
            <person name="Deng J."/>
            <person name="Jiang H."/>
            <person name="Liu Y."/>
            <person name="Qu J."/>
            <person name="Song X.-Z."/>
            <person name="Zhang L."/>
            <person name="Thornton R."/>
            <person name="Coyle M."/>
            <person name="Francisco L."/>
            <person name="Jackson L."/>
            <person name="Javaid M."/>
            <person name="Korchina V."/>
            <person name="Kovar C."/>
            <person name="Mata R."/>
            <person name="Mathew T."/>
            <person name="Ngo R."/>
            <person name="Nguyen L."/>
            <person name="Nguyen N."/>
            <person name="Okwuonu G."/>
            <person name="Ongeri F."/>
            <person name="Pham C."/>
            <person name="Simmons D."/>
            <person name="Wilczek-Boney K."/>
            <person name="Hale W."/>
            <person name="Jakkamsetti A."/>
            <person name="Pham P."/>
            <person name="Ruth R."/>
            <person name="San Lucas F."/>
            <person name="Warren J."/>
            <person name="Zhang J."/>
            <person name="Zhao Z."/>
            <person name="Zhou C."/>
            <person name="Zhu D."/>
            <person name="Lee S."/>
            <person name="Bess C."/>
            <person name="Blankenburg K."/>
            <person name="Forbes L."/>
            <person name="Fu Q."/>
            <person name="Gubbala S."/>
            <person name="Hirani K."/>
            <person name="Jayaseelan J.C."/>
            <person name="Lara F."/>
            <person name="Munidasa M."/>
            <person name="Palculict T."/>
            <person name="Patil S."/>
            <person name="Pu L.-L."/>
            <person name="Saada N."/>
            <person name="Tang L."/>
            <person name="Weissenberger G."/>
            <person name="Zhu Y."/>
            <person name="Hemphill L."/>
            <person name="Shang Y."/>
            <person name="Youmans B."/>
            <person name="Ayvaz T."/>
            <person name="Ross M."/>
            <person name="Santibanez J."/>
            <person name="Aqrawi P."/>
            <person name="Gross S."/>
            <person name="Joshi V."/>
            <person name="Fowler G."/>
            <person name="Nazareth L."/>
            <person name="Reid J."/>
            <person name="Worley K."/>
            <person name="Petrosino J."/>
            <person name="Highlander S."/>
            <person name="Gibbs R."/>
        </authorList>
    </citation>
    <scope>NUCLEOTIDE SEQUENCE [LARGE SCALE GENOMIC DNA]</scope>
    <source>
        <strain evidence="7 8">DSM 3986</strain>
    </source>
</reference>
<dbReference type="Gene3D" id="2.115.10.20">
    <property type="entry name" value="Glycosyl hydrolase domain, family 43"/>
    <property type="match status" value="1"/>
</dbReference>
<dbReference type="eggNOG" id="COG3507">
    <property type="taxonomic scope" value="Bacteria"/>
</dbReference>
<dbReference type="PANTHER" id="PTHR43817:SF1">
    <property type="entry name" value="HYDROLASE, FAMILY 43, PUTATIVE (AFU_ORTHOLOGUE AFUA_3G01660)-RELATED"/>
    <property type="match status" value="1"/>
</dbReference>
<accession>E6LS04</accession>
<dbReference type="InterPro" id="IPR023296">
    <property type="entry name" value="Glyco_hydro_beta-prop_sf"/>
</dbReference>
<keyword evidence="2" id="KW-0732">Signal</keyword>
<evidence type="ECO:0000256" key="4">
    <source>
        <dbReference type="ARBA" id="ARBA00023295"/>
    </source>
</evidence>
<dbReference type="GO" id="GO:0005975">
    <property type="term" value="P:carbohydrate metabolic process"/>
    <property type="evidence" value="ECO:0007669"/>
    <property type="project" value="InterPro"/>
</dbReference>
<dbReference type="EMBL" id="AEPW01000106">
    <property type="protein sequence ID" value="EFU75381.1"/>
    <property type="molecule type" value="Genomic_DNA"/>
</dbReference>
<gene>
    <name evidence="7" type="ORF">HMPREF0381_2739</name>
</gene>